<reference evidence="4 5" key="1">
    <citation type="submission" date="2016-08" db="EMBL/GenBank/DDBJ databases">
        <title>Draft genome sequence of Candidatus Piscirickettsia litoralis, from seawater.</title>
        <authorList>
            <person name="Wan X."/>
            <person name="Lee A.J."/>
            <person name="Hou S."/>
            <person name="Donachie S.P."/>
        </authorList>
    </citation>
    <scope>NUCLEOTIDE SEQUENCE [LARGE SCALE GENOMIC DNA]</scope>
    <source>
        <strain evidence="4 5">Y2</strain>
    </source>
</reference>
<evidence type="ECO:0000259" key="3">
    <source>
        <dbReference type="Pfam" id="PF13505"/>
    </source>
</evidence>
<accession>A0ABX3A2K8</accession>
<keyword evidence="5" id="KW-1185">Reference proteome</keyword>
<dbReference type="EMBL" id="MDTU01000001">
    <property type="protein sequence ID" value="ODN43106.1"/>
    <property type="molecule type" value="Genomic_DNA"/>
</dbReference>
<dbReference type="Proteomes" id="UP000094329">
    <property type="component" value="Unassembled WGS sequence"/>
</dbReference>
<dbReference type="InterPro" id="IPR011250">
    <property type="entry name" value="OMP/PagP_B-barrel"/>
</dbReference>
<feature type="chain" id="PRO_5046443588" description="Outer membrane protein beta-barrel domain-containing protein" evidence="2">
    <location>
        <begin position="20"/>
        <end position="144"/>
    </location>
</feature>
<dbReference type="Gene3D" id="2.40.160.20">
    <property type="match status" value="1"/>
</dbReference>
<keyword evidence="1 2" id="KW-0732">Signal</keyword>
<dbReference type="InterPro" id="IPR027385">
    <property type="entry name" value="Beta-barrel_OMP"/>
</dbReference>
<evidence type="ECO:0000256" key="1">
    <source>
        <dbReference type="ARBA" id="ARBA00022729"/>
    </source>
</evidence>
<protein>
    <recommendedName>
        <fullName evidence="3">Outer membrane protein beta-barrel domain-containing protein</fullName>
    </recommendedName>
</protein>
<organism evidence="4 5">
    <name type="scientific">Piscirickettsia litoralis</name>
    <dbReference type="NCBI Taxonomy" id="1891921"/>
    <lineage>
        <taxon>Bacteria</taxon>
        <taxon>Pseudomonadati</taxon>
        <taxon>Pseudomonadota</taxon>
        <taxon>Gammaproteobacteria</taxon>
        <taxon>Thiotrichales</taxon>
        <taxon>Piscirickettsiaceae</taxon>
        <taxon>Piscirickettsia</taxon>
    </lineage>
</organism>
<comment type="caution">
    <text evidence="4">The sequence shown here is derived from an EMBL/GenBank/DDBJ whole genome shotgun (WGS) entry which is preliminary data.</text>
</comment>
<dbReference type="SUPFAM" id="SSF56925">
    <property type="entry name" value="OMPA-like"/>
    <property type="match status" value="1"/>
</dbReference>
<feature type="signal peptide" evidence="2">
    <location>
        <begin position="1"/>
        <end position="19"/>
    </location>
</feature>
<dbReference type="RefSeq" id="WP_069312905.1">
    <property type="nucleotide sequence ID" value="NZ_MDTU01000001.1"/>
</dbReference>
<evidence type="ECO:0000313" key="5">
    <source>
        <dbReference type="Proteomes" id="UP000094329"/>
    </source>
</evidence>
<proteinExistence type="predicted"/>
<feature type="domain" description="Outer membrane protein beta-barrel" evidence="3">
    <location>
        <begin position="9"/>
        <end position="139"/>
    </location>
</feature>
<name>A0ABX3A2K8_9GAMM</name>
<sequence>MKKIVLCLLAAGLLSSAYAQNQPKSELPKSGLYLGIGFGKANTHTNYNEVIGNDPLGQAIGDALASVFKTSAKLFVGYKFNPYIALEGSYADYYDDDTEISGVGKSSEHVYGLGLSAKLSYPVAYWFSPYARLGVDWVSRKKYS</sequence>
<evidence type="ECO:0000256" key="2">
    <source>
        <dbReference type="SAM" id="SignalP"/>
    </source>
</evidence>
<evidence type="ECO:0000313" key="4">
    <source>
        <dbReference type="EMBL" id="ODN43106.1"/>
    </source>
</evidence>
<gene>
    <name evidence="4" type="ORF">BGC07_09490</name>
</gene>
<dbReference type="Pfam" id="PF13505">
    <property type="entry name" value="OMP_b-brl"/>
    <property type="match status" value="1"/>
</dbReference>